<evidence type="ECO:0000313" key="16">
    <source>
        <dbReference type="EMBL" id="TDX52725.1"/>
    </source>
</evidence>
<evidence type="ECO:0000256" key="11">
    <source>
        <dbReference type="ARBA" id="ARBA00049375"/>
    </source>
</evidence>
<evidence type="ECO:0000256" key="2">
    <source>
        <dbReference type="ARBA" id="ARBA00007370"/>
    </source>
</evidence>
<dbReference type="PANTHER" id="PTHR20861">
    <property type="entry name" value="HOMOSERINE/4-DIPHOSPHOCYTIDYL-2-C-METHYL-D-ERYTHRITOL KINASE"/>
    <property type="match status" value="1"/>
</dbReference>
<evidence type="ECO:0000256" key="4">
    <source>
        <dbReference type="ARBA" id="ARBA00017858"/>
    </source>
</evidence>
<name>A0A4V3GYI2_9FIRM</name>
<gene>
    <name evidence="13" type="primary">thrB</name>
    <name evidence="16" type="ORF">C7959_10579</name>
</gene>
<dbReference type="PANTHER" id="PTHR20861:SF1">
    <property type="entry name" value="HOMOSERINE KINASE"/>
    <property type="match status" value="1"/>
</dbReference>
<comment type="function">
    <text evidence="12 13">Catalyzes the ATP-dependent phosphorylation of L-homoserine to L-homoserine phosphate.</text>
</comment>
<evidence type="ECO:0000259" key="14">
    <source>
        <dbReference type="Pfam" id="PF00288"/>
    </source>
</evidence>
<evidence type="ECO:0000256" key="5">
    <source>
        <dbReference type="ARBA" id="ARBA00022605"/>
    </source>
</evidence>
<evidence type="ECO:0000259" key="15">
    <source>
        <dbReference type="Pfam" id="PF08544"/>
    </source>
</evidence>
<dbReference type="InterPro" id="IPR006203">
    <property type="entry name" value="GHMP_knse_ATP-bd_CS"/>
</dbReference>
<protein>
    <recommendedName>
        <fullName evidence="4 13">Homoserine kinase</fullName>
        <shortName evidence="13">HK</shortName>
        <shortName evidence="13">HSK</shortName>
        <ecNumber evidence="3 13">2.7.1.39</ecNumber>
    </recommendedName>
</protein>
<dbReference type="InterPro" id="IPR006204">
    <property type="entry name" value="GHMP_kinase_N_dom"/>
</dbReference>
<comment type="subcellular location">
    <subcellularLocation>
        <location evidence="13">Cytoplasm</location>
    </subcellularLocation>
</comment>
<feature type="domain" description="GHMP kinase C-terminal" evidence="15">
    <location>
        <begin position="206"/>
        <end position="269"/>
    </location>
</feature>
<reference evidence="16 17" key="1">
    <citation type="submission" date="2019-03" db="EMBL/GenBank/DDBJ databases">
        <title>Subsurface microbial communities from deep shales in Ohio and West Virginia, USA.</title>
        <authorList>
            <person name="Wrighton K."/>
        </authorList>
    </citation>
    <scope>NUCLEOTIDE SEQUENCE [LARGE SCALE GENOMIC DNA]</scope>
    <source>
        <strain evidence="16 17">MSL 6dP</strain>
    </source>
</reference>
<dbReference type="Proteomes" id="UP000295832">
    <property type="component" value="Unassembled WGS sequence"/>
</dbReference>
<evidence type="ECO:0000256" key="7">
    <source>
        <dbReference type="ARBA" id="ARBA00022697"/>
    </source>
</evidence>
<comment type="similarity">
    <text evidence="2 13">Belongs to the GHMP kinase family. Homoserine kinase subfamily.</text>
</comment>
<keyword evidence="6 13" id="KW-0808">Transferase</keyword>
<dbReference type="HAMAP" id="MF_00384">
    <property type="entry name" value="Homoser_kinase"/>
    <property type="match status" value="1"/>
</dbReference>
<keyword evidence="13" id="KW-0963">Cytoplasm</keyword>
<dbReference type="RefSeq" id="WP_134115444.1">
    <property type="nucleotide sequence ID" value="NZ_SOEG01000005.1"/>
</dbReference>
<sequence length="296" mass="32384">MIKVKVPATTANLGPGFDTLGMSLELYNELEVSEVESGLEFEVVGYGSEELDLDENNLIYQSMKRVFEIVDYHPQGLKIKLNNQIPLARGLGSSATAIVGGLVAANKLSGDKLSRDELLNLATEIEGHPDNVAPALLGGVVISTIKDGQVVYKKLSVPKLNIVVCIPDYQLSTVEARESLPTEVKFEDAIFNLSHTGLLITGLITEDYKLIKYALDDKLHQPYRQELVPGLETILEEVKEDCLGVTISGSGPTVVAFSLEKEEKIGEKMVDIFSQNNIKAKYLVLNPTDQGVILKR</sequence>
<comment type="pathway">
    <text evidence="1 13">Amino-acid biosynthesis; L-threonine biosynthesis; L-threonine from L-aspartate: step 4/5.</text>
</comment>
<keyword evidence="10 13" id="KW-0067">ATP-binding</keyword>
<dbReference type="NCBIfam" id="TIGR00191">
    <property type="entry name" value="thrB"/>
    <property type="match status" value="1"/>
</dbReference>
<dbReference type="InterPro" id="IPR036554">
    <property type="entry name" value="GHMP_kinase_C_sf"/>
</dbReference>
<organism evidence="16 17">
    <name type="scientific">Orenia marismortui</name>
    <dbReference type="NCBI Taxonomy" id="46469"/>
    <lineage>
        <taxon>Bacteria</taxon>
        <taxon>Bacillati</taxon>
        <taxon>Bacillota</taxon>
        <taxon>Clostridia</taxon>
        <taxon>Halanaerobiales</taxon>
        <taxon>Halobacteroidaceae</taxon>
        <taxon>Orenia</taxon>
    </lineage>
</organism>
<feature type="domain" description="GHMP kinase N-terminal" evidence="14">
    <location>
        <begin position="57"/>
        <end position="139"/>
    </location>
</feature>
<dbReference type="Gene3D" id="3.30.70.890">
    <property type="entry name" value="GHMP kinase, C-terminal domain"/>
    <property type="match status" value="1"/>
</dbReference>
<dbReference type="InterPro" id="IPR000870">
    <property type="entry name" value="Homoserine_kinase"/>
</dbReference>
<evidence type="ECO:0000256" key="9">
    <source>
        <dbReference type="ARBA" id="ARBA00022777"/>
    </source>
</evidence>
<evidence type="ECO:0000256" key="12">
    <source>
        <dbReference type="ARBA" id="ARBA00049954"/>
    </source>
</evidence>
<keyword evidence="17" id="KW-1185">Reference proteome</keyword>
<dbReference type="InterPro" id="IPR020568">
    <property type="entry name" value="Ribosomal_Su5_D2-typ_SF"/>
</dbReference>
<dbReference type="EMBL" id="SOEG01000005">
    <property type="protein sequence ID" value="TDX52725.1"/>
    <property type="molecule type" value="Genomic_DNA"/>
</dbReference>
<keyword evidence="5 13" id="KW-0028">Amino-acid biosynthesis</keyword>
<dbReference type="GO" id="GO:0005737">
    <property type="term" value="C:cytoplasm"/>
    <property type="evidence" value="ECO:0007669"/>
    <property type="project" value="UniProtKB-SubCell"/>
</dbReference>
<feature type="binding site" evidence="13">
    <location>
        <begin position="86"/>
        <end position="96"/>
    </location>
    <ligand>
        <name>ATP</name>
        <dbReference type="ChEBI" id="CHEBI:30616"/>
    </ligand>
</feature>
<keyword evidence="9 13" id="KW-0418">Kinase</keyword>
<dbReference type="UniPathway" id="UPA00050">
    <property type="reaction ID" value="UER00064"/>
</dbReference>
<dbReference type="PROSITE" id="PS00627">
    <property type="entry name" value="GHMP_KINASES_ATP"/>
    <property type="match status" value="1"/>
</dbReference>
<dbReference type="Pfam" id="PF00288">
    <property type="entry name" value="GHMP_kinases_N"/>
    <property type="match status" value="1"/>
</dbReference>
<keyword evidence="8 13" id="KW-0547">Nucleotide-binding</keyword>
<evidence type="ECO:0000256" key="6">
    <source>
        <dbReference type="ARBA" id="ARBA00022679"/>
    </source>
</evidence>
<dbReference type="STRING" id="926561.GCA_000379025_00230"/>
<dbReference type="SUPFAM" id="SSF55060">
    <property type="entry name" value="GHMP Kinase, C-terminal domain"/>
    <property type="match status" value="1"/>
</dbReference>
<dbReference type="Pfam" id="PF08544">
    <property type="entry name" value="GHMP_kinases_C"/>
    <property type="match status" value="1"/>
</dbReference>
<dbReference type="GO" id="GO:0005524">
    <property type="term" value="F:ATP binding"/>
    <property type="evidence" value="ECO:0007669"/>
    <property type="project" value="UniProtKB-UniRule"/>
</dbReference>
<dbReference type="InterPro" id="IPR014721">
    <property type="entry name" value="Ribsml_uS5_D2-typ_fold_subgr"/>
</dbReference>
<dbReference type="GO" id="GO:0004413">
    <property type="term" value="F:homoserine kinase activity"/>
    <property type="evidence" value="ECO:0007669"/>
    <property type="project" value="UniProtKB-UniRule"/>
</dbReference>
<dbReference type="InterPro" id="IPR013750">
    <property type="entry name" value="GHMP_kinase_C_dom"/>
</dbReference>
<accession>A0A4V3GYI2</accession>
<evidence type="ECO:0000256" key="10">
    <source>
        <dbReference type="ARBA" id="ARBA00022840"/>
    </source>
</evidence>
<dbReference type="GO" id="GO:0009088">
    <property type="term" value="P:threonine biosynthetic process"/>
    <property type="evidence" value="ECO:0007669"/>
    <property type="project" value="UniProtKB-UniRule"/>
</dbReference>
<comment type="caution">
    <text evidence="16">The sequence shown here is derived from an EMBL/GenBank/DDBJ whole genome shotgun (WGS) entry which is preliminary data.</text>
</comment>
<dbReference type="NCBIfam" id="NF002288">
    <property type="entry name" value="PRK01212.1-4"/>
    <property type="match status" value="1"/>
</dbReference>
<evidence type="ECO:0000256" key="8">
    <source>
        <dbReference type="ARBA" id="ARBA00022741"/>
    </source>
</evidence>
<dbReference type="AlphaFoldDB" id="A0A4V3GYI2"/>
<comment type="catalytic activity">
    <reaction evidence="11 13">
        <text>L-homoserine + ATP = O-phospho-L-homoserine + ADP + H(+)</text>
        <dbReference type="Rhea" id="RHEA:13985"/>
        <dbReference type="ChEBI" id="CHEBI:15378"/>
        <dbReference type="ChEBI" id="CHEBI:30616"/>
        <dbReference type="ChEBI" id="CHEBI:57476"/>
        <dbReference type="ChEBI" id="CHEBI:57590"/>
        <dbReference type="ChEBI" id="CHEBI:456216"/>
        <dbReference type="EC" id="2.7.1.39"/>
    </reaction>
</comment>
<keyword evidence="7 13" id="KW-0791">Threonine biosynthesis</keyword>
<evidence type="ECO:0000256" key="1">
    <source>
        <dbReference type="ARBA" id="ARBA00005015"/>
    </source>
</evidence>
<evidence type="ECO:0000313" key="17">
    <source>
        <dbReference type="Proteomes" id="UP000295832"/>
    </source>
</evidence>
<dbReference type="Gene3D" id="3.30.230.10">
    <property type="match status" value="1"/>
</dbReference>
<dbReference type="EC" id="2.7.1.39" evidence="3 13"/>
<dbReference type="PIRSF" id="PIRSF000676">
    <property type="entry name" value="Homoser_kin"/>
    <property type="match status" value="1"/>
</dbReference>
<evidence type="ECO:0000256" key="13">
    <source>
        <dbReference type="HAMAP-Rule" id="MF_00384"/>
    </source>
</evidence>
<dbReference type="SUPFAM" id="SSF54211">
    <property type="entry name" value="Ribosomal protein S5 domain 2-like"/>
    <property type="match status" value="1"/>
</dbReference>
<dbReference type="PRINTS" id="PR00958">
    <property type="entry name" value="HOMSERKINASE"/>
</dbReference>
<proteinExistence type="inferred from homology"/>
<evidence type="ECO:0000256" key="3">
    <source>
        <dbReference type="ARBA" id="ARBA00012078"/>
    </source>
</evidence>